<dbReference type="PANTHER" id="PTHR33376">
    <property type="match status" value="1"/>
</dbReference>
<evidence type="ECO:0000256" key="1">
    <source>
        <dbReference type="ARBA" id="ARBA00022729"/>
    </source>
</evidence>
<organism evidence="2 3">
    <name type="scientific">Marivibrio halodurans</name>
    <dbReference type="NCBI Taxonomy" id="2039722"/>
    <lineage>
        <taxon>Bacteria</taxon>
        <taxon>Pseudomonadati</taxon>
        <taxon>Pseudomonadota</taxon>
        <taxon>Alphaproteobacteria</taxon>
        <taxon>Rhodospirillales</taxon>
        <taxon>Rhodospirillaceae</taxon>
        <taxon>Marivibrio</taxon>
    </lineage>
</organism>
<dbReference type="InterPro" id="IPR018389">
    <property type="entry name" value="DctP_fam"/>
</dbReference>
<dbReference type="Proteomes" id="UP000672602">
    <property type="component" value="Unassembled WGS sequence"/>
</dbReference>
<dbReference type="AlphaFoldDB" id="A0A8J7V5C4"/>
<accession>A0A8J7V5C4</accession>
<dbReference type="NCBIfam" id="NF037995">
    <property type="entry name" value="TRAP_S1"/>
    <property type="match status" value="1"/>
</dbReference>
<gene>
    <name evidence="2" type="ORF">KAJ83_17180</name>
</gene>
<dbReference type="Gene3D" id="3.40.190.170">
    <property type="entry name" value="Bacterial extracellular solute-binding protein, family 7"/>
    <property type="match status" value="1"/>
</dbReference>
<sequence>MSAGAAGLAIGLAAGLVGGLVGGSAPAAAQEVTLRLHQFLPLRSTIPAEAITPWIEAVEADSGGRIEIEHYPSMQLGGAPPSLYDQARDGVVDIVWTLLGYTPGRFQKLEAFELPFMVSTAEATSKAFHEFVQKNGLDELSDVHPLVVHTHGPGLLHVRGEGVRSLDDMAGLTLRGPTRVITKMLDDMGASAVGMPVPAVPEALSKGVIDGAVVPWEVTVPLKIAELVDSHTGFEGDRGLYTATFALVMNKDSYAALPDDLKKVIDAHSGIETAALFGAAMDEGDKAGLGIARSSGNDIRMLDPGPWKQAAQATIDDWIAEMDAQGHDGAALVEEARALIEKYSAE</sequence>
<evidence type="ECO:0000313" key="2">
    <source>
        <dbReference type="EMBL" id="MBP5858754.1"/>
    </source>
</evidence>
<keyword evidence="1" id="KW-0732">Signal</keyword>
<evidence type="ECO:0000313" key="3">
    <source>
        <dbReference type="Proteomes" id="UP000672602"/>
    </source>
</evidence>
<dbReference type="CDD" id="cd13665">
    <property type="entry name" value="PBP2_TRAP_Dctp3_4"/>
    <property type="match status" value="1"/>
</dbReference>
<protein>
    <submittedName>
        <fullName evidence="2">TRAP transporter substrate-binding protein</fullName>
    </submittedName>
</protein>
<comment type="caution">
    <text evidence="2">The sequence shown here is derived from an EMBL/GenBank/DDBJ whole genome shotgun (WGS) entry which is preliminary data.</text>
</comment>
<keyword evidence="3" id="KW-1185">Reference proteome</keyword>
<dbReference type="Pfam" id="PF03480">
    <property type="entry name" value="DctP"/>
    <property type="match status" value="1"/>
</dbReference>
<dbReference type="GO" id="GO:0055085">
    <property type="term" value="P:transmembrane transport"/>
    <property type="evidence" value="ECO:0007669"/>
    <property type="project" value="InterPro"/>
</dbReference>
<dbReference type="EMBL" id="JAGMWN010000011">
    <property type="protein sequence ID" value="MBP5858754.1"/>
    <property type="molecule type" value="Genomic_DNA"/>
</dbReference>
<reference evidence="2" key="1">
    <citation type="submission" date="2021-04" db="EMBL/GenBank/DDBJ databases">
        <authorList>
            <person name="Zhang D.-C."/>
        </authorList>
    </citation>
    <scope>NUCLEOTIDE SEQUENCE</scope>
    <source>
        <strain evidence="2">CGMCC 1.15697</strain>
    </source>
</reference>
<dbReference type="InterPro" id="IPR038404">
    <property type="entry name" value="TRAP_DctP_sf"/>
</dbReference>
<name>A0A8J7V5C4_9PROT</name>
<proteinExistence type="predicted"/>
<dbReference type="SUPFAM" id="SSF53850">
    <property type="entry name" value="Periplasmic binding protein-like II"/>
    <property type="match status" value="1"/>
</dbReference>
<dbReference type="PANTHER" id="PTHR33376:SF15">
    <property type="entry name" value="BLL6794 PROTEIN"/>
    <property type="match status" value="1"/>
</dbReference>